<dbReference type="Gene3D" id="1.25.40.390">
    <property type="match status" value="1"/>
</dbReference>
<evidence type="ECO:0000259" key="6">
    <source>
        <dbReference type="Pfam" id="PF07980"/>
    </source>
</evidence>
<keyword evidence="3" id="KW-0732">Signal</keyword>
<gene>
    <name evidence="7" type="ORF">V2H41_10190</name>
</gene>
<keyword evidence="5" id="KW-0998">Cell outer membrane</keyword>
<evidence type="ECO:0000256" key="5">
    <source>
        <dbReference type="ARBA" id="ARBA00023237"/>
    </source>
</evidence>
<evidence type="ECO:0000313" key="8">
    <source>
        <dbReference type="Proteomes" id="UP001357452"/>
    </source>
</evidence>
<dbReference type="InterPro" id="IPR012944">
    <property type="entry name" value="SusD_RagB_dom"/>
</dbReference>
<sequence length="599" mass="67863">MKHSLYTLLIALVAFGFQGCKKFLDRPPLTSENDETAWSSENNLRLYANKFYPTFFTGYGTNFSNEADAAMLGFQFSDDVLLRGNQGNFTRSVPNSSIWSYTTIRSINIMLDRIENRMKGILDEGAYRHWTGIGRFFRAMEYSNIVTSFGDVPYYDYVPLDTDLDDLYKPRTPRNTVMDAVYDDLVYALENVRLNDGSQQVNRYVVAGFVTRIALREGSWQKYYYNNIQRANKFFQLAVTAGDMLISSGKYDIVTDFRSLFASNSLEGNKDVILYRHYDPAVGVTHAVATYNNLSESIAFGPTTDLIKAFICVDGLPYQQSTVPNATSFNLSNMIKTRDSRLEATFYDKPTPKNVASYWYINKFIPRSVIAQVEAGGTPPTEFSSSRNHTDYPVFRYAEALLNWIEAKAELGTVTQGDIDVSINKIRNRPLAPEAIAKGVQKTAPMDLGALPNDPARDPSVNPLLWEIRRERRMEFAFEYSRFQDLKRWKKLEYMDTDARPDLLTGGYVDFPAESPSSLTASNAGQIAVVNDGVVTVYNGTNNASMRGFFRTTNTNGRQPFLGLPNVNPYLTPVGRNQMEDYRKNGYVLAQTEGWPEYE</sequence>
<feature type="domain" description="RagB/SusD" evidence="6">
    <location>
        <begin position="299"/>
        <end position="580"/>
    </location>
</feature>
<dbReference type="RefSeq" id="WP_330975051.1">
    <property type="nucleotide sequence ID" value="NZ_JAZGLY010000005.1"/>
</dbReference>
<keyword evidence="4" id="KW-0472">Membrane</keyword>
<accession>A0ABU7RI01</accession>
<comment type="subcellular location">
    <subcellularLocation>
        <location evidence="1">Cell outer membrane</location>
    </subcellularLocation>
</comment>
<evidence type="ECO:0000256" key="2">
    <source>
        <dbReference type="ARBA" id="ARBA00006275"/>
    </source>
</evidence>
<dbReference type="Proteomes" id="UP001357452">
    <property type="component" value="Unassembled WGS sequence"/>
</dbReference>
<evidence type="ECO:0000256" key="4">
    <source>
        <dbReference type="ARBA" id="ARBA00023136"/>
    </source>
</evidence>
<proteinExistence type="inferred from homology"/>
<dbReference type="Pfam" id="PF07980">
    <property type="entry name" value="SusD_RagB"/>
    <property type="match status" value="1"/>
</dbReference>
<organism evidence="7 8">
    <name type="scientific">Niabella digestorum</name>
    <dbReference type="NCBI Taxonomy" id="3117701"/>
    <lineage>
        <taxon>Bacteria</taxon>
        <taxon>Pseudomonadati</taxon>
        <taxon>Bacteroidota</taxon>
        <taxon>Chitinophagia</taxon>
        <taxon>Chitinophagales</taxon>
        <taxon>Chitinophagaceae</taxon>
        <taxon>Niabella</taxon>
    </lineage>
</organism>
<evidence type="ECO:0000313" key="7">
    <source>
        <dbReference type="EMBL" id="MEE6187643.1"/>
    </source>
</evidence>
<comment type="caution">
    <text evidence="7">The sequence shown here is derived from an EMBL/GenBank/DDBJ whole genome shotgun (WGS) entry which is preliminary data.</text>
</comment>
<dbReference type="EMBL" id="JAZGLY010000005">
    <property type="protein sequence ID" value="MEE6187643.1"/>
    <property type="molecule type" value="Genomic_DNA"/>
</dbReference>
<evidence type="ECO:0000256" key="3">
    <source>
        <dbReference type="ARBA" id="ARBA00022729"/>
    </source>
</evidence>
<protein>
    <submittedName>
        <fullName evidence="7">RagB/SusD family nutrient uptake outer membrane protein</fullName>
    </submittedName>
</protein>
<reference evidence="7 8" key="1">
    <citation type="submission" date="2024-01" db="EMBL/GenBank/DDBJ databases">
        <title>Niabella digestum sp. nov., isolated from waste digestion system.</title>
        <authorList>
            <person name="Zhang L."/>
        </authorList>
    </citation>
    <scope>NUCLEOTIDE SEQUENCE [LARGE SCALE GENOMIC DNA]</scope>
    <source>
        <strain evidence="7 8">A18</strain>
    </source>
</reference>
<dbReference type="InterPro" id="IPR011990">
    <property type="entry name" value="TPR-like_helical_dom_sf"/>
</dbReference>
<dbReference type="PROSITE" id="PS51257">
    <property type="entry name" value="PROKAR_LIPOPROTEIN"/>
    <property type="match status" value="1"/>
</dbReference>
<name>A0ABU7RI01_9BACT</name>
<keyword evidence="8" id="KW-1185">Reference proteome</keyword>
<comment type="similarity">
    <text evidence="2">Belongs to the SusD family.</text>
</comment>
<dbReference type="SUPFAM" id="SSF48452">
    <property type="entry name" value="TPR-like"/>
    <property type="match status" value="1"/>
</dbReference>
<evidence type="ECO:0000256" key="1">
    <source>
        <dbReference type="ARBA" id="ARBA00004442"/>
    </source>
</evidence>